<dbReference type="InterPro" id="IPR002401">
    <property type="entry name" value="Cyt_P450_E_grp-I"/>
</dbReference>
<comment type="pathway">
    <text evidence="2">Secondary metabolite biosynthesis.</text>
</comment>
<dbReference type="OrthoDB" id="2789670at2759"/>
<dbReference type="Proteomes" id="UP000054279">
    <property type="component" value="Unassembled WGS sequence"/>
</dbReference>
<dbReference type="PANTHER" id="PTHR46300:SF7">
    <property type="entry name" value="P450, PUTATIVE (EUROFUNG)-RELATED"/>
    <property type="match status" value="1"/>
</dbReference>
<organism evidence="10 11">
    <name type="scientific">Sphaerobolus stellatus (strain SS14)</name>
    <dbReference type="NCBI Taxonomy" id="990650"/>
    <lineage>
        <taxon>Eukaryota</taxon>
        <taxon>Fungi</taxon>
        <taxon>Dikarya</taxon>
        <taxon>Basidiomycota</taxon>
        <taxon>Agaricomycotina</taxon>
        <taxon>Agaricomycetes</taxon>
        <taxon>Phallomycetidae</taxon>
        <taxon>Geastrales</taxon>
        <taxon>Sphaerobolaceae</taxon>
        <taxon>Sphaerobolus</taxon>
    </lineage>
</organism>
<dbReference type="SUPFAM" id="SSF48264">
    <property type="entry name" value="Cytochrome P450"/>
    <property type="match status" value="1"/>
</dbReference>
<evidence type="ECO:0000256" key="6">
    <source>
        <dbReference type="ARBA" id="ARBA00023002"/>
    </source>
</evidence>
<keyword evidence="4" id="KW-0349">Heme</keyword>
<keyword evidence="5" id="KW-0479">Metal-binding</keyword>
<keyword evidence="8" id="KW-0503">Monooxygenase</keyword>
<dbReference type="InterPro" id="IPR050364">
    <property type="entry name" value="Cytochrome_P450_fung"/>
</dbReference>
<evidence type="ECO:0000256" key="8">
    <source>
        <dbReference type="ARBA" id="ARBA00023033"/>
    </source>
</evidence>
<dbReference type="GO" id="GO:0016705">
    <property type="term" value="F:oxidoreductase activity, acting on paired donors, with incorporation or reduction of molecular oxygen"/>
    <property type="evidence" value="ECO:0007669"/>
    <property type="project" value="InterPro"/>
</dbReference>
<keyword evidence="9" id="KW-1133">Transmembrane helix</keyword>
<name>A0A0C9TSJ6_SPHS4</name>
<dbReference type="HOGENOM" id="CLU_1595598_0_0_1"/>
<protein>
    <recommendedName>
        <fullName evidence="12">Cytochrome P450</fullName>
    </recommendedName>
</protein>
<dbReference type="InterPro" id="IPR036396">
    <property type="entry name" value="Cyt_P450_sf"/>
</dbReference>
<evidence type="ECO:0000256" key="4">
    <source>
        <dbReference type="ARBA" id="ARBA00022617"/>
    </source>
</evidence>
<evidence type="ECO:0000256" key="7">
    <source>
        <dbReference type="ARBA" id="ARBA00023004"/>
    </source>
</evidence>
<proteinExistence type="inferred from homology"/>
<feature type="transmembrane region" description="Helical" evidence="9">
    <location>
        <begin position="101"/>
        <end position="126"/>
    </location>
</feature>
<dbReference type="InterPro" id="IPR001128">
    <property type="entry name" value="Cyt_P450"/>
</dbReference>
<keyword evidence="7" id="KW-0408">Iron</keyword>
<dbReference type="EMBL" id="KN837215">
    <property type="protein sequence ID" value="KIJ33258.1"/>
    <property type="molecule type" value="Genomic_DNA"/>
</dbReference>
<sequence length="167" mass="18666">MSEVPYQHAKLTMANGTTIPSFTSSHLEALVSKMDVPPDAEQVIKNTVGVLFAAGADTMVNTLNTFILAMALFPDTQKKAQAELHSVVGRAQLPDFEDKDILPYTVAGTIVMGNTWFVAFSLFIFYKVMTVPNRTLLHDEDDFGPNPESNVRVFWIWEMNMSWTLYG</sequence>
<comment type="similarity">
    <text evidence="3">Belongs to the cytochrome P450 family.</text>
</comment>
<evidence type="ECO:0000256" key="2">
    <source>
        <dbReference type="ARBA" id="ARBA00005179"/>
    </source>
</evidence>
<accession>A0A0C9TSJ6</accession>
<dbReference type="PRINTS" id="PR00463">
    <property type="entry name" value="EP450I"/>
</dbReference>
<evidence type="ECO:0000256" key="9">
    <source>
        <dbReference type="SAM" id="Phobius"/>
    </source>
</evidence>
<reference evidence="10 11" key="1">
    <citation type="submission" date="2014-06" db="EMBL/GenBank/DDBJ databases">
        <title>Evolutionary Origins and Diversification of the Mycorrhizal Mutualists.</title>
        <authorList>
            <consortium name="DOE Joint Genome Institute"/>
            <consortium name="Mycorrhizal Genomics Consortium"/>
            <person name="Kohler A."/>
            <person name="Kuo A."/>
            <person name="Nagy L.G."/>
            <person name="Floudas D."/>
            <person name="Copeland A."/>
            <person name="Barry K.W."/>
            <person name="Cichocki N."/>
            <person name="Veneault-Fourrey C."/>
            <person name="LaButti K."/>
            <person name="Lindquist E.A."/>
            <person name="Lipzen A."/>
            <person name="Lundell T."/>
            <person name="Morin E."/>
            <person name="Murat C."/>
            <person name="Riley R."/>
            <person name="Ohm R."/>
            <person name="Sun H."/>
            <person name="Tunlid A."/>
            <person name="Henrissat B."/>
            <person name="Grigoriev I.V."/>
            <person name="Hibbett D.S."/>
            <person name="Martin F."/>
        </authorList>
    </citation>
    <scope>NUCLEOTIDE SEQUENCE [LARGE SCALE GENOMIC DNA]</scope>
    <source>
        <strain evidence="10 11">SS14</strain>
    </source>
</reference>
<dbReference type="PANTHER" id="PTHR46300">
    <property type="entry name" value="P450, PUTATIVE (EUROFUNG)-RELATED-RELATED"/>
    <property type="match status" value="1"/>
</dbReference>
<evidence type="ECO:0000256" key="3">
    <source>
        <dbReference type="ARBA" id="ARBA00010617"/>
    </source>
</evidence>
<evidence type="ECO:0000256" key="5">
    <source>
        <dbReference type="ARBA" id="ARBA00022723"/>
    </source>
</evidence>
<keyword evidence="6" id="KW-0560">Oxidoreductase</keyword>
<dbReference type="Gene3D" id="1.10.630.10">
    <property type="entry name" value="Cytochrome P450"/>
    <property type="match status" value="1"/>
</dbReference>
<evidence type="ECO:0000313" key="10">
    <source>
        <dbReference type="EMBL" id="KIJ33258.1"/>
    </source>
</evidence>
<evidence type="ECO:0000313" key="11">
    <source>
        <dbReference type="Proteomes" id="UP000054279"/>
    </source>
</evidence>
<dbReference type="GO" id="GO:0020037">
    <property type="term" value="F:heme binding"/>
    <property type="evidence" value="ECO:0007669"/>
    <property type="project" value="InterPro"/>
</dbReference>
<evidence type="ECO:0000256" key="1">
    <source>
        <dbReference type="ARBA" id="ARBA00001971"/>
    </source>
</evidence>
<evidence type="ECO:0008006" key="12">
    <source>
        <dbReference type="Google" id="ProtNLM"/>
    </source>
</evidence>
<keyword evidence="9" id="KW-0812">Transmembrane</keyword>
<gene>
    <name evidence="10" type="ORF">M422DRAFT_264804</name>
</gene>
<dbReference type="GO" id="GO:0004497">
    <property type="term" value="F:monooxygenase activity"/>
    <property type="evidence" value="ECO:0007669"/>
    <property type="project" value="UniProtKB-KW"/>
</dbReference>
<dbReference type="AlphaFoldDB" id="A0A0C9TSJ6"/>
<comment type="cofactor">
    <cofactor evidence="1">
        <name>heme</name>
        <dbReference type="ChEBI" id="CHEBI:30413"/>
    </cofactor>
</comment>
<keyword evidence="11" id="KW-1185">Reference proteome</keyword>
<dbReference type="GO" id="GO:0005506">
    <property type="term" value="F:iron ion binding"/>
    <property type="evidence" value="ECO:0007669"/>
    <property type="project" value="InterPro"/>
</dbReference>
<dbReference type="Pfam" id="PF00067">
    <property type="entry name" value="p450"/>
    <property type="match status" value="1"/>
</dbReference>
<keyword evidence="9" id="KW-0472">Membrane</keyword>